<evidence type="ECO:0000313" key="6">
    <source>
        <dbReference type="Proteomes" id="UP000441208"/>
    </source>
</evidence>
<dbReference type="Proteomes" id="UP000441208">
    <property type="component" value="Unassembled WGS sequence"/>
</dbReference>
<comment type="caution">
    <text evidence="3">The sequence shown here is derived from an EMBL/GenBank/DDBJ whole genome shotgun (WGS) entry which is preliminary data.</text>
</comment>
<feature type="signal peptide" evidence="1">
    <location>
        <begin position="1"/>
        <end position="18"/>
    </location>
</feature>
<evidence type="ECO:0000313" key="2">
    <source>
        <dbReference type="EMBL" id="KAE8958988.1"/>
    </source>
</evidence>
<name>A0A6A3PIC3_9STRA</name>
<protein>
    <submittedName>
        <fullName evidence="3">Uncharacterized protein</fullName>
    </submittedName>
</protein>
<dbReference type="Proteomes" id="UP000433483">
    <property type="component" value="Unassembled WGS sequence"/>
</dbReference>
<proteinExistence type="predicted"/>
<evidence type="ECO:0000313" key="5">
    <source>
        <dbReference type="Proteomes" id="UP000433483"/>
    </source>
</evidence>
<evidence type="ECO:0000313" key="3">
    <source>
        <dbReference type="EMBL" id="KAE9057850.1"/>
    </source>
</evidence>
<gene>
    <name evidence="4" type="ORF">PF005_g31890</name>
    <name evidence="3" type="ORF">PF007_g31506</name>
    <name evidence="2" type="ORF">PF011_g30572</name>
</gene>
<reference evidence="5 6" key="1">
    <citation type="submission" date="2018-08" db="EMBL/GenBank/DDBJ databases">
        <title>Genomic investigation of the strawberry pathogen Phytophthora fragariae indicates pathogenicity is determined by transcriptional variation in three key races.</title>
        <authorList>
            <person name="Adams T.M."/>
            <person name="Armitage A.D."/>
            <person name="Sobczyk M.K."/>
            <person name="Bates H.J."/>
            <person name="Dunwell J.M."/>
            <person name="Nellist C.F."/>
            <person name="Harrison R.J."/>
        </authorList>
    </citation>
    <scope>NUCLEOTIDE SEQUENCE [LARGE SCALE GENOMIC DNA]</scope>
    <source>
        <strain evidence="4 5">NOV-27</strain>
        <strain evidence="3 6">NOV-71</strain>
        <strain evidence="2 7">SCRP245</strain>
    </source>
</reference>
<dbReference type="EMBL" id="QXGB01006983">
    <property type="protein sequence ID" value="KAE9159855.1"/>
    <property type="molecule type" value="Genomic_DNA"/>
</dbReference>
<dbReference type="Proteomes" id="UP000460718">
    <property type="component" value="Unassembled WGS sequence"/>
</dbReference>
<evidence type="ECO:0000313" key="7">
    <source>
        <dbReference type="Proteomes" id="UP000460718"/>
    </source>
</evidence>
<sequence>MLWITVHMYSLFLLTNFANLWIDSAHLWIFPVASSPAASGDSQTTWGLNWSVSTTLG</sequence>
<keyword evidence="5" id="KW-1185">Reference proteome</keyword>
<dbReference type="AlphaFoldDB" id="A0A6A3PIC3"/>
<feature type="chain" id="PRO_5036380316" evidence="1">
    <location>
        <begin position="19"/>
        <end position="57"/>
    </location>
</feature>
<dbReference type="EMBL" id="QXFZ01006882">
    <property type="protein sequence ID" value="KAE9057850.1"/>
    <property type="molecule type" value="Genomic_DNA"/>
</dbReference>
<evidence type="ECO:0000313" key="4">
    <source>
        <dbReference type="EMBL" id="KAE9159855.1"/>
    </source>
</evidence>
<evidence type="ECO:0000256" key="1">
    <source>
        <dbReference type="SAM" id="SignalP"/>
    </source>
</evidence>
<organism evidence="3 6">
    <name type="scientific">Phytophthora fragariae</name>
    <dbReference type="NCBI Taxonomy" id="53985"/>
    <lineage>
        <taxon>Eukaryota</taxon>
        <taxon>Sar</taxon>
        <taxon>Stramenopiles</taxon>
        <taxon>Oomycota</taxon>
        <taxon>Peronosporomycetes</taxon>
        <taxon>Peronosporales</taxon>
        <taxon>Peronosporaceae</taxon>
        <taxon>Phytophthora</taxon>
    </lineage>
</organism>
<accession>A0A6A3PIC3</accession>
<dbReference type="EMBL" id="QXFW01006549">
    <property type="protein sequence ID" value="KAE8958988.1"/>
    <property type="molecule type" value="Genomic_DNA"/>
</dbReference>
<keyword evidence="1" id="KW-0732">Signal</keyword>